<feature type="region of interest" description="Disordered" evidence="1">
    <location>
        <begin position="1"/>
        <end position="25"/>
    </location>
</feature>
<dbReference type="Proteomes" id="UP000305654">
    <property type="component" value="Unassembled WGS sequence"/>
</dbReference>
<keyword evidence="4" id="KW-1185">Reference proteome</keyword>
<reference evidence="3 4" key="1">
    <citation type="submission" date="2019-05" db="EMBL/GenBank/DDBJ databases">
        <authorList>
            <person name="Pankratov T."/>
            <person name="Grouzdev D."/>
        </authorList>
    </citation>
    <scope>NUCLEOTIDE SEQUENCE [LARGE SCALE GENOMIC DNA]</scope>
    <source>
        <strain evidence="3 4">KEBCLARHB70R</strain>
    </source>
</reference>
<dbReference type="AlphaFoldDB" id="A0A5R9JF49"/>
<dbReference type="SUPFAM" id="SSF51182">
    <property type="entry name" value="RmlC-like cupins"/>
    <property type="match status" value="2"/>
</dbReference>
<dbReference type="Pfam" id="PF07883">
    <property type="entry name" value="Cupin_2"/>
    <property type="match status" value="2"/>
</dbReference>
<gene>
    <name evidence="3" type="ORF">FE263_03430</name>
</gene>
<dbReference type="InterPro" id="IPR014710">
    <property type="entry name" value="RmlC-like_jellyroll"/>
</dbReference>
<dbReference type="InterPro" id="IPR011051">
    <property type="entry name" value="RmlC_Cupin_sf"/>
</dbReference>
<name>A0A5R9JF49_9PROT</name>
<dbReference type="OrthoDB" id="9798709at2"/>
<feature type="domain" description="Cupin type-2" evidence="2">
    <location>
        <begin position="76"/>
        <end position="141"/>
    </location>
</feature>
<dbReference type="Gene3D" id="2.60.120.10">
    <property type="entry name" value="Jelly Rolls"/>
    <property type="match status" value="2"/>
</dbReference>
<organism evidence="3 4">
    <name type="scientific">Lichenicoccus roseus</name>
    <dbReference type="NCBI Taxonomy" id="2683649"/>
    <lineage>
        <taxon>Bacteria</taxon>
        <taxon>Pseudomonadati</taxon>
        <taxon>Pseudomonadota</taxon>
        <taxon>Alphaproteobacteria</taxon>
        <taxon>Acetobacterales</taxon>
        <taxon>Acetobacteraceae</taxon>
        <taxon>Lichenicoccus</taxon>
    </lineage>
</organism>
<dbReference type="PANTHER" id="PTHR36440:SF1">
    <property type="entry name" value="PUTATIVE (AFU_ORTHOLOGUE AFUA_8G07350)-RELATED"/>
    <property type="match status" value="1"/>
</dbReference>
<comment type="caution">
    <text evidence="3">The sequence shown here is derived from an EMBL/GenBank/DDBJ whole genome shotgun (WGS) entry which is preliminary data.</text>
</comment>
<protein>
    <submittedName>
        <fullName evidence="3">Cupin domain-containing protein</fullName>
    </submittedName>
</protein>
<proteinExistence type="predicted"/>
<dbReference type="InterPro" id="IPR013096">
    <property type="entry name" value="Cupin_2"/>
</dbReference>
<dbReference type="InterPro" id="IPR053146">
    <property type="entry name" value="QDO-like"/>
</dbReference>
<feature type="domain" description="Cupin type-2" evidence="2">
    <location>
        <begin position="229"/>
        <end position="300"/>
    </location>
</feature>
<dbReference type="PANTHER" id="PTHR36440">
    <property type="entry name" value="PUTATIVE (AFU_ORTHOLOGUE AFUA_8G07350)-RELATED"/>
    <property type="match status" value="1"/>
</dbReference>
<evidence type="ECO:0000256" key="1">
    <source>
        <dbReference type="SAM" id="MobiDB-lite"/>
    </source>
</evidence>
<dbReference type="EMBL" id="VCDI01000001">
    <property type="protein sequence ID" value="TLU74261.1"/>
    <property type="molecule type" value="Genomic_DNA"/>
</dbReference>
<accession>A0A5R9JF49</accession>
<sequence length="354" mass="37300">MSPVHGRMRPQGLATRQPKRDLRTVGRHNGIRKHEMDSMTEQTRRDGAILFAGTAVNVLVSAEAMAGAFSMLLVANPPGCWTPPHVHRNEDETVLVLAGTLRVETEERAMNVGPGQAVVLPRGRPHRLGNTGAQETRFLVLCTPGGFDDFVRAAGRPMPKGGPTMDEADIARLVQAAPRHGIELLAPAAPRPVPAREAAAAADEVDVLGIRIQVLAECGPGDDDPCLMRVQVPPGGMVPMHCHADREVIYGLGGVLEAWIGPVGKAAWQAVGAGQVADIPAGVPHALRNQGDVPADVLLIATRRIAGLFREVGCPVGDAPHGPPSPDRIQALAAASYARGYWLAGEAENAAIGL</sequence>
<evidence type="ECO:0000259" key="2">
    <source>
        <dbReference type="Pfam" id="PF07883"/>
    </source>
</evidence>
<evidence type="ECO:0000313" key="3">
    <source>
        <dbReference type="EMBL" id="TLU74261.1"/>
    </source>
</evidence>
<evidence type="ECO:0000313" key="4">
    <source>
        <dbReference type="Proteomes" id="UP000305654"/>
    </source>
</evidence>